<dbReference type="AlphaFoldDB" id="A0A8J4TAR0"/>
<dbReference type="EMBL" id="LUCH01006161">
    <property type="protein sequence ID" value="KAF5397514.1"/>
    <property type="molecule type" value="Genomic_DNA"/>
</dbReference>
<keyword evidence="2" id="KW-0808">Transferase</keyword>
<sequence>MGRESLLLSIAVALPVLVGVVFTASLSFLKKKNTNQKTCIRDPEFSGFCLVQCRPPYISEASENAAARNQTFLIPSELASNAGNARRLLDSRLHPLDVIVASYPKSGTTLLSELVFLLVNNLDWSQSAAQNLEIRVPYFEYLWPGPYALINQSAPRIVKTHLPFTHLPRNVQRGESARIIYIVRDPRDVVVSYHHFTRCFIPAGYKNKEALHGFVERFLADRLPYSPWTEHVKSYLMAAASNHSAKQVISPKILIVQFEDLKCNLRTVIRDIESFLHRTWPRSSDCPVPQKLSDEELEQLVEHCSFQAMSTNPATNFSWWKELGLWNPNEKFMRRGVIGDHQSVLTANQSSLIREMAVSANLEWTLADNFPQSPTCKNNR</sequence>
<evidence type="ECO:0000256" key="1">
    <source>
        <dbReference type="ARBA" id="ARBA00005771"/>
    </source>
</evidence>
<dbReference type="PANTHER" id="PTHR11783">
    <property type="entry name" value="SULFOTRANSFERASE SULT"/>
    <property type="match status" value="1"/>
</dbReference>
<dbReference type="Pfam" id="PF00685">
    <property type="entry name" value="Sulfotransfer_1"/>
    <property type="match status" value="1"/>
</dbReference>
<dbReference type="Gene3D" id="3.40.50.300">
    <property type="entry name" value="P-loop containing nucleotide triphosphate hydrolases"/>
    <property type="match status" value="1"/>
</dbReference>
<dbReference type="OrthoDB" id="205623at2759"/>
<protein>
    <submittedName>
        <fullName evidence="4">Estrone sulfotransferase</fullName>
    </submittedName>
</protein>
<accession>A0A8J4TAR0</accession>
<reference evidence="4" key="1">
    <citation type="submission" date="2019-05" db="EMBL/GenBank/DDBJ databases">
        <title>Annotation for the trematode Paragonimus heterotremus.</title>
        <authorList>
            <person name="Choi Y.-J."/>
        </authorList>
    </citation>
    <scope>NUCLEOTIDE SEQUENCE</scope>
    <source>
        <strain evidence="4">LC</strain>
    </source>
</reference>
<keyword evidence="5" id="KW-1185">Reference proteome</keyword>
<name>A0A8J4TAR0_9TREM</name>
<dbReference type="InterPro" id="IPR000863">
    <property type="entry name" value="Sulfotransferase_dom"/>
</dbReference>
<dbReference type="SUPFAM" id="SSF52540">
    <property type="entry name" value="P-loop containing nucleoside triphosphate hydrolases"/>
    <property type="match status" value="1"/>
</dbReference>
<evidence type="ECO:0000313" key="5">
    <source>
        <dbReference type="Proteomes" id="UP000748531"/>
    </source>
</evidence>
<evidence type="ECO:0000313" key="4">
    <source>
        <dbReference type="EMBL" id="KAF5397514.1"/>
    </source>
</evidence>
<dbReference type="GO" id="GO:0008146">
    <property type="term" value="F:sulfotransferase activity"/>
    <property type="evidence" value="ECO:0007669"/>
    <property type="project" value="InterPro"/>
</dbReference>
<proteinExistence type="inferred from homology"/>
<organism evidence="4 5">
    <name type="scientific">Paragonimus heterotremus</name>
    <dbReference type="NCBI Taxonomy" id="100268"/>
    <lineage>
        <taxon>Eukaryota</taxon>
        <taxon>Metazoa</taxon>
        <taxon>Spiralia</taxon>
        <taxon>Lophotrochozoa</taxon>
        <taxon>Platyhelminthes</taxon>
        <taxon>Trematoda</taxon>
        <taxon>Digenea</taxon>
        <taxon>Plagiorchiida</taxon>
        <taxon>Troglotremata</taxon>
        <taxon>Troglotrematidae</taxon>
        <taxon>Paragonimus</taxon>
    </lineage>
</organism>
<comment type="similarity">
    <text evidence="1">Belongs to the sulfotransferase 1 family.</text>
</comment>
<dbReference type="Proteomes" id="UP000748531">
    <property type="component" value="Unassembled WGS sequence"/>
</dbReference>
<feature type="domain" description="Sulfotransferase" evidence="3">
    <location>
        <begin position="97"/>
        <end position="355"/>
    </location>
</feature>
<evidence type="ECO:0000259" key="3">
    <source>
        <dbReference type="Pfam" id="PF00685"/>
    </source>
</evidence>
<gene>
    <name evidence="4" type="ORF">PHET_09331</name>
</gene>
<comment type="caution">
    <text evidence="4">The sequence shown here is derived from an EMBL/GenBank/DDBJ whole genome shotgun (WGS) entry which is preliminary data.</text>
</comment>
<evidence type="ECO:0000256" key="2">
    <source>
        <dbReference type="ARBA" id="ARBA00022679"/>
    </source>
</evidence>
<dbReference type="InterPro" id="IPR027417">
    <property type="entry name" value="P-loop_NTPase"/>
</dbReference>